<keyword evidence="2" id="KW-1185">Reference proteome</keyword>
<dbReference type="EMBL" id="CM044701">
    <property type="protein sequence ID" value="KAI5679885.1"/>
    <property type="molecule type" value="Genomic_DNA"/>
</dbReference>
<protein>
    <submittedName>
        <fullName evidence="1">Uncharacterized protein</fullName>
    </submittedName>
</protein>
<dbReference type="Proteomes" id="UP001060085">
    <property type="component" value="Linkage Group LG01"/>
</dbReference>
<name>A0ACC0C4S2_CATRO</name>
<organism evidence="1 2">
    <name type="scientific">Catharanthus roseus</name>
    <name type="common">Madagascar periwinkle</name>
    <name type="synonym">Vinca rosea</name>
    <dbReference type="NCBI Taxonomy" id="4058"/>
    <lineage>
        <taxon>Eukaryota</taxon>
        <taxon>Viridiplantae</taxon>
        <taxon>Streptophyta</taxon>
        <taxon>Embryophyta</taxon>
        <taxon>Tracheophyta</taxon>
        <taxon>Spermatophyta</taxon>
        <taxon>Magnoliopsida</taxon>
        <taxon>eudicotyledons</taxon>
        <taxon>Gunneridae</taxon>
        <taxon>Pentapetalae</taxon>
        <taxon>asterids</taxon>
        <taxon>lamiids</taxon>
        <taxon>Gentianales</taxon>
        <taxon>Apocynaceae</taxon>
        <taxon>Rauvolfioideae</taxon>
        <taxon>Vinceae</taxon>
        <taxon>Catharanthinae</taxon>
        <taxon>Catharanthus</taxon>
    </lineage>
</organism>
<sequence length="482" mass="54159">MAAFEGAAVECFRPLLVNNNNKAAWDFCIVWKLGDDPSRFIEWRGCCCSGANISRYINVKEENGQELLPRCRDAHLQHPLRTEACKLLAKFPSIHGEVVISKQPRWINNASSSILDEPFGTQVLIPVLGGLIELFSRKQVPKDQQILDFIMAQYISSSVEQEARAALSFKKSNSKVEEPLYCPIFDDWPRKFPATIRDPSLKFPLTLSKSNSYPSIEGSSTGSSLPTDLGSSHPSCNTSPEKSSGRYPLKRSQTLDSKTRIEASFSSPSVIANQPAENEDGLKARQRAQKESYQSKNLITERNRRSRIKNGLFTLRALVPNISKMDMTAIIGDAIEYIQELQKNVKMYEDELKDMEEEDCSGYNAEQNVPNSCWEHEVSDNQPATEFTDNPSNLMADDLRQQMIKLEVNQIGAKDILLRIIYKERQGGFLRLMQAMDALGLQVVDVNVITSNGSVLNNLRVEAKGKEIKPNSLKESLFKLLC</sequence>
<gene>
    <name evidence="1" type="ORF">M9H77_01112</name>
</gene>
<evidence type="ECO:0000313" key="1">
    <source>
        <dbReference type="EMBL" id="KAI5679885.1"/>
    </source>
</evidence>
<comment type="caution">
    <text evidence="1">The sequence shown here is derived from an EMBL/GenBank/DDBJ whole genome shotgun (WGS) entry which is preliminary data.</text>
</comment>
<evidence type="ECO:0000313" key="2">
    <source>
        <dbReference type="Proteomes" id="UP001060085"/>
    </source>
</evidence>
<proteinExistence type="predicted"/>
<accession>A0ACC0C4S2</accession>
<reference evidence="2" key="1">
    <citation type="journal article" date="2023" name="Nat. Plants">
        <title>Single-cell RNA sequencing provides a high-resolution roadmap for understanding the multicellular compartmentation of specialized metabolism.</title>
        <authorList>
            <person name="Sun S."/>
            <person name="Shen X."/>
            <person name="Li Y."/>
            <person name="Li Y."/>
            <person name="Wang S."/>
            <person name="Li R."/>
            <person name="Zhang H."/>
            <person name="Shen G."/>
            <person name="Guo B."/>
            <person name="Wei J."/>
            <person name="Xu J."/>
            <person name="St-Pierre B."/>
            <person name="Chen S."/>
            <person name="Sun C."/>
        </authorList>
    </citation>
    <scope>NUCLEOTIDE SEQUENCE [LARGE SCALE GENOMIC DNA]</scope>
</reference>